<keyword evidence="3" id="KW-0687">Ribonucleoprotein</keyword>
<dbReference type="EMBL" id="JABAYA010000073">
    <property type="protein sequence ID" value="KAF7726700.1"/>
    <property type="molecule type" value="Genomic_DNA"/>
</dbReference>
<sequence>MSADLVWELIKNNNSYLVKKNGVQFSAEPNNLTNLHSYKFSGLANTKTAAVQGAARGVRVIKNNKKGKTTSVVIAAGRRKTAKSVANLIAVRYRADLRTAALARASAVLNSQKAVKPKAVRAAKGIRAQKKVQA</sequence>
<reference evidence="5" key="1">
    <citation type="submission" date="2020-01" db="EMBL/GenBank/DDBJ databases">
        <title>Genome Sequencing of Three Apophysomyces-Like Fungal Strains Confirms a Novel Fungal Genus in the Mucoromycota with divergent Burkholderia-like Endosymbiotic Bacteria.</title>
        <authorList>
            <person name="Stajich J.E."/>
            <person name="Macias A.M."/>
            <person name="Carter-House D."/>
            <person name="Lovett B."/>
            <person name="Kasson L.R."/>
            <person name="Berry K."/>
            <person name="Grigoriev I."/>
            <person name="Chang Y."/>
            <person name="Spatafora J."/>
            <person name="Kasson M.T."/>
        </authorList>
    </citation>
    <scope>NUCLEOTIDE SEQUENCE</scope>
    <source>
        <strain evidence="5">NRRL A-21654</strain>
    </source>
</reference>
<protein>
    <recommendedName>
        <fullName evidence="4">Ribosomal eL28/Mak16 domain-containing protein</fullName>
    </recommendedName>
</protein>
<dbReference type="Gene3D" id="3.30.390.110">
    <property type="match status" value="1"/>
</dbReference>
<keyword evidence="6" id="KW-1185">Reference proteome</keyword>
<dbReference type="Proteomes" id="UP000605846">
    <property type="component" value="Unassembled WGS sequence"/>
</dbReference>
<organism evidence="5 6">
    <name type="scientific">Apophysomyces ossiformis</name>
    <dbReference type="NCBI Taxonomy" id="679940"/>
    <lineage>
        <taxon>Eukaryota</taxon>
        <taxon>Fungi</taxon>
        <taxon>Fungi incertae sedis</taxon>
        <taxon>Mucoromycota</taxon>
        <taxon>Mucoromycotina</taxon>
        <taxon>Mucoromycetes</taxon>
        <taxon>Mucorales</taxon>
        <taxon>Mucorineae</taxon>
        <taxon>Mucoraceae</taxon>
        <taxon>Apophysomyces</taxon>
    </lineage>
</organism>
<evidence type="ECO:0000256" key="2">
    <source>
        <dbReference type="ARBA" id="ARBA00022980"/>
    </source>
</evidence>
<keyword evidence="2" id="KW-0689">Ribosomal protein</keyword>
<evidence type="ECO:0000313" key="6">
    <source>
        <dbReference type="Proteomes" id="UP000605846"/>
    </source>
</evidence>
<evidence type="ECO:0000313" key="5">
    <source>
        <dbReference type="EMBL" id="KAF7726700.1"/>
    </source>
</evidence>
<dbReference type="GO" id="GO:0003735">
    <property type="term" value="F:structural constituent of ribosome"/>
    <property type="evidence" value="ECO:0007669"/>
    <property type="project" value="InterPro"/>
</dbReference>
<dbReference type="GO" id="GO:0006412">
    <property type="term" value="P:translation"/>
    <property type="evidence" value="ECO:0007669"/>
    <property type="project" value="InterPro"/>
</dbReference>
<dbReference type="OrthoDB" id="338850at2759"/>
<proteinExistence type="inferred from homology"/>
<comment type="similarity">
    <text evidence="1">Belongs to the eukaryotic ribosomal protein eL28 family.</text>
</comment>
<evidence type="ECO:0000259" key="4">
    <source>
        <dbReference type="Pfam" id="PF01778"/>
    </source>
</evidence>
<dbReference type="AlphaFoldDB" id="A0A8H7BMV5"/>
<accession>A0A8H7BMV5</accession>
<dbReference type="Pfam" id="PF01778">
    <property type="entry name" value="Ribosomal_L28e"/>
    <property type="match status" value="1"/>
</dbReference>
<dbReference type="InterPro" id="IPR002672">
    <property type="entry name" value="Ribosomal_eL28"/>
</dbReference>
<comment type="caution">
    <text evidence="5">The sequence shown here is derived from an EMBL/GenBank/DDBJ whole genome shotgun (WGS) entry which is preliminary data.</text>
</comment>
<name>A0A8H7BMV5_9FUNG</name>
<feature type="domain" description="Ribosomal eL28/Mak16" evidence="4">
    <location>
        <begin position="5"/>
        <end position="111"/>
    </location>
</feature>
<dbReference type="GO" id="GO:1990904">
    <property type="term" value="C:ribonucleoprotein complex"/>
    <property type="evidence" value="ECO:0007669"/>
    <property type="project" value="UniProtKB-KW"/>
</dbReference>
<dbReference type="InterPro" id="IPR029004">
    <property type="entry name" value="Ribosomal_eL28/Mak16"/>
</dbReference>
<dbReference type="GO" id="GO:0005840">
    <property type="term" value="C:ribosome"/>
    <property type="evidence" value="ECO:0007669"/>
    <property type="project" value="UniProtKB-KW"/>
</dbReference>
<evidence type="ECO:0000256" key="3">
    <source>
        <dbReference type="ARBA" id="ARBA00023274"/>
    </source>
</evidence>
<evidence type="ECO:0000256" key="1">
    <source>
        <dbReference type="ARBA" id="ARBA00007926"/>
    </source>
</evidence>
<dbReference type="PANTHER" id="PTHR10544">
    <property type="entry name" value="60S RIBOSOMAL PROTEIN L28"/>
    <property type="match status" value="1"/>
</dbReference>
<gene>
    <name evidence="5" type="ORF">EC973_008474</name>
</gene>